<organism evidence="4 5">
    <name type="scientific">Actinia tenebrosa</name>
    <name type="common">Australian red waratah sea anemone</name>
    <dbReference type="NCBI Taxonomy" id="6105"/>
    <lineage>
        <taxon>Eukaryota</taxon>
        <taxon>Metazoa</taxon>
        <taxon>Cnidaria</taxon>
        <taxon>Anthozoa</taxon>
        <taxon>Hexacorallia</taxon>
        <taxon>Actiniaria</taxon>
        <taxon>Actiniidae</taxon>
        <taxon>Actinia</taxon>
    </lineage>
</organism>
<dbReference type="SMART" id="SM00829">
    <property type="entry name" value="PKS_ER"/>
    <property type="match status" value="1"/>
</dbReference>
<dbReference type="PANTHER" id="PTHR48106">
    <property type="entry name" value="QUINONE OXIDOREDUCTASE PIG3-RELATED"/>
    <property type="match status" value="1"/>
</dbReference>
<feature type="domain" description="Enoyl reductase (ER)" evidence="3">
    <location>
        <begin position="40"/>
        <end position="352"/>
    </location>
</feature>
<dbReference type="GO" id="GO:0005829">
    <property type="term" value="C:cytosol"/>
    <property type="evidence" value="ECO:0007669"/>
    <property type="project" value="TreeGrafter"/>
</dbReference>
<dbReference type="Gene3D" id="3.90.180.10">
    <property type="entry name" value="Medium-chain alcohol dehydrogenases, catalytic domain"/>
    <property type="match status" value="1"/>
</dbReference>
<evidence type="ECO:0000259" key="3">
    <source>
        <dbReference type="SMART" id="SM00829"/>
    </source>
</evidence>
<dbReference type="GO" id="GO:0035925">
    <property type="term" value="F:mRNA 3'-UTR AU-rich region binding"/>
    <property type="evidence" value="ECO:0007669"/>
    <property type="project" value="TreeGrafter"/>
</dbReference>
<dbReference type="InterPro" id="IPR011032">
    <property type="entry name" value="GroES-like_sf"/>
</dbReference>
<dbReference type="Gene3D" id="3.40.50.720">
    <property type="entry name" value="NAD(P)-binding Rossmann-like Domain"/>
    <property type="match status" value="1"/>
</dbReference>
<evidence type="ECO:0000256" key="2">
    <source>
        <dbReference type="ARBA" id="ARBA00023002"/>
    </source>
</evidence>
<gene>
    <name evidence="5" type="primary">LOC116307088</name>
</gene>
<dbReference type="InParanoid" id="A0A6P8J0U0"/>
<dbReference type="SUPFAM" id="SSF51735">
    <property type="entry name" value="NAD(P)-binding Rossmann-fold domains"/>
    <property type="match status" value="1"/>
</dbReference>
<dbReference type="Proteomes" id="UP000515163">
    <property type="component" value="Unplaced"/>
</dbReference>
<dbReference type="InterPro" id="IPR020843">
    <property type="entry name" value="ER"/>
</dbReference>
<evidence type="ECO:0000256" key="1">
    <source>
        <dbReference type="ARBA" id="ARBA00022857"/>
    </source>
</evidence>
<protein>
    <submittedName>
        <fullName evidence="5">Uncharacterized protein LOC116307088</fullName>
    </submittedName>
</protein>
<name>A0A6P8J0U0_ACTTE</name>
<dbReference type="InterPro" id="IPR013154">
    <property type="entry name" value="ADH-like_N"/>
</dbReference>
<dbReference type="Pfam" id="PF08240">
    <property type="entry name" value="ADH_N"/>
    <property type="match status" value="1"/>
</dbReference>
<dbReference type="Pfam" id="PF00107">
    <property type="entry name" value="ADH_zinc_N"/>
    <property type="match status" value="1"/>
</dbReference>
<evidence type="ECO:0000313" key="4">
    <source>
        <dbReference type="Proteomes" id="UP000515163"/>
    </source>
</evidence>
<reference evidence="5" key="1">
    <citation type="submission" date="2025-08" db="UniProtKB">
        <authorList>
            <consortium name="RefSeq"/>
        </authorList>
    </citation>
    <scope>IDENTIFICATION</scope>
    <source>
        <tissue evidence="5">Tentacle</tissue>
    </source>
</reference>
<dbReference type="AlphaFoldDB" id="A0A6P8J0U0"/>
<proteinExistence type="predicted"/>
<dbReference type="GO" id="GO:0070402">
    <property type="term" value="F:NADPH binding"/>
    <property type="evidence" value="ECO:0007669"/>
    <property type="project" value="TreeGrafter"/>
</dbReference>
<dbReference type="InterPro" id="IPR036291">
    <property type="entry name" value="NAD(P)-bd_dom_sf"/>
</dbReference>
<keyword evidence="4" id="KW-1185">Reference proteome</keyword>
<dbReference type="KEGG" id="aten:116307088"/>
<accession>A0A6P8J0U0</accession>
<dbReference type="GO" id="GO:0003960">
    <property type="term" value="F:quinone reductase (NADPH) activity"/>
    <property type="evidence" value="ECO:0007669"/>
    <property type="project" value="InterPro"/>
</dbReference>
<dbReference type="CDD" id="cd05286">
    <property type="entry name" value="QOR2"/>
    <property type="match status" value="1"/>
</dbReference>
<dbReference type="InterPro" id="IPR047618">
    <property type="entry name" value="QOR-like"/>
</dbReference>
<dbReference type="GeneID" id="116307088"/>
<dbReference type="RefSeq" id="XP_031573089.1">
    <property type="nucleotide sequence ID" value="XM_031717229.1"/>
</dbReference>
<keyword evidence="1" id="KW-0521">NADP</keyword>
<dbReference type="InterPro" id="IPR013149">
    <property type="entry name" value="ADH-like_C"/>
</dbReference>
<sequence length="354" mass="37934">MLRLLFVRVSSIPLKSLSSQLHKTCVADMSMKAVVVHEYGDSSKLSYEDVPIPEPAKGEVLVKNHFCGVNFIDIICRNGHMGERFPLNATLGFEGSGVVEKVGSDVEGISKGDNVAYMGLGVGSYSEFSKVPSWRVIKSPQGVSLEKAASTLWQGLTAYCFTDAVFPIKPDTKVLIQGVAGGVGNLLCQLAKLKGAYVIGTCSTEVKAAKARAAGADEVILYSQKDFVEETKRLTDGKGVNVIYDGVGKTTFLKGFDCLAPRGTMVLFGGASGNPGPIDPTMLGKGSYFLTFASHFAYTSDPTLYRKMANELFQLVADGKIDFGSVEKIPLADAKESHDKLQNRKAAGKILLVP</sequence>
<keyword evidence="2" id="KW-0560">Oxidoreductase</keyword>
<evidence type="ECO:0000313" key="5">
    <source>
        <dbReference type="RefSeq" id="XP_031573089.1"/>
    </source>
</evidence>
<dbReference type="OrthoDB" id="3509362at2759"/>
<dbReference type="PANTHER" id="PTHR48106:SF13">
    <property type="entry name" value="QUINONE OXIDOREDUCTASE-RELATED"/>
    <property type="match status" value="1"/>
</dbReference>
<dbReference type="SUPFAM" id="SSF50129">
    <property type="entry name" value="GroES-like"/>
    <property type="match status" value="1"/>
</dbReference>